<dbReference type="CDD" id="cd06150">
    <property type="entry name" value="YjgF_YER057c_UK114_like_2"/>
    <property type="match status" value="1"/>
</dbReference>
<dbReference type="Proteomes" id="UP000092213">
    <property type="component" value="Chromosome"/>
</dbReference>
<organism evidence="2 4">
    <name type="scientific">Bordetella bronchialis</name>
    <dbReference type="NCBI Taxonomy" id="463025"/>
    <lineage>
        <taxon>Bacteria</taxon>
        <taxon>Pseudomonadati</taxon>
        <taxon>Pseudomonadota</taxon>
        <taxon>Betaproteobacteria</taxon>
        <taxon>Burkholderiales</taxon>
        <taxon>Alcaligenaceae</taxon>
        <taxon>Bordetella</taxon>
    </lineage>
</organism>
<evidence type="ECO:0008006" key="5">
    <source>
        <dbReference type="Google" id="ProtNLM"/>
    </source>
</evidence>
<dbReference type="InterPro" id="IPR006175">
    <property type="entry name" value="YjgF/YER057c/UK114"/>
</dbReference>
<dbReference type="Proteomes" id="UP000091897">
    <property type="component" value="Chromosome"/>
</dbReference>
<reference evidence="3 4" key="1">
    <citation type="submission" date="2016-06" db="EMBL/GenBank/DDBJ databases">
        <title>Complete genome sequences of Bordetella bronchialis and Bordetella flabilis.</title>
        <authorList>
            <person name="LiPuma J.J."/>
            <person name="Spilker T."/>
        </authorList>
    </citation>
    <scope>NUCLEOTIDE SEQUENCE [LARGE SCALE GENOMIC DNA]</scope>
    <source>
        <strain evidence="2 4">AU17976</strain>
        <strain evidence="1 3">AU3182</strain>
    </source>
</reference>
<dbReference type="InterPro" id="IPR035709">
    <property type="entry name" value="YoaB-like"/>
</dbReference>
<evidence type="ECO:0000313" key="3">
    <source>
        <dbReference type="Proteomes" id="UP000091897"/>
    </source>
</evidence>
<accession>A0A193FTG1</accession>
<dbReference type="EMBL" id="CP016171">
    <property type="protein sequence ID" value="ANN70471.1"/>
    <property type="molecule type" value="Genomic_DNA"/>
</dbReference>
<sequence length="123" mass="13593">MEIKRIATDTRRSRAVVYNNMVFVGGQTADDRSQDIRGQTAQTLAKIEKFLAEAGTDKSRLLTAQIWIKDLERDFAGMNEVWDAWTAPNAAPTRATAQCELAAKDILVEIVVTAAVQPQSRSV</sequence>
<dbReference type="AlphaFoldDB" id="A0A193FTG1"/>
<gene>
    <name evidence="1" type="ORF">BAU06_03235</name>
    <name evidence="2" type="ORF">BAU08_03200</name>
</gene>
<dbReference type="RefSeq" id="WP_066344238.1">
    <property type="nucleotide sequence ID" value="NZ_CBCSFJ010000015.1"/>
</dbReference>
<name>A0A193FTG1_9BORD</name>
<dbReference type="SUPFAM" id="SSF55298">
    <property type="entry name" value="YjgF-like"/>
    <property type="match status" value="1"/>
</dbReference>
<dbReference type="InterPro" id="IPR035959">
    <property type="entry name" value="RutC-like_sf"/>
</dbReference>
<proteinExistence type="predicted"/>
<dbReference type="STRING" id="463025.BAU08_03200"/>
<keyword evidence="3" id="KW-1185">Reference proteome</keyword>
<protein>
    <recommendedName>
        <fullName evidence="5">Cytochrome C2</fullName>
    </recommendedName>
</protein>
<dbReference type="KEGG" id="bbro:BAU06_03235"/>
<dbReference type="PANTHER" id="PTHR47328">
    <property type="match status" value="1"/>
</dbReference>
<evidence type="ECO:0000313" key="2">
    <source>
        <dbReference type="EMBL" id="ANN70471.1"/>
    </source>
</evidence>
<dbReference type="PANTHER" id="PTHR47328:SF1">
    <property type="entry name" value="RUTC FAMILY PROTEIN YOAB"/>
    <property type="match status" value="1"/>
</dbReference>
<dbReference type="Pfam" id="PF01042">
    <property type="entry name" value="Ribonuc_L-PSP"/>
    <property type="match status" value="1"/>
</dbReference>
<dbReference type="Gene3D" id="3.30.1330.40">
    <property type="entry name" value="RutC-like"/>
    <property type="match status" value="1"/>
</dbReference>
<evidence type="ECO:0000313" key="1">
    <source>
        <dbReference type="EMBL" id="ANN65441.1"/>
    </source>
</evidence>
<dbReference type="OrthoDB" id="6899345at2"/>
<evidence type="ECO:0000313" key="4">
    <source>
        <dbReference type="Proteomes" id="UP000092213"/>
    </source>
</evidence>
<dbReference type="EMBL" id="CP016170">
    <property type="protein sequence ID" value="ANN65441.1"/>
    <property type="molecule type" value="Genomic_DNA"/>
</dbReference>